<evidence type="ECO:0000259" key="7">
    <source>
        <dbReference type="Pfam" id="PF00590"/>
    </source>
</evidence>
<dbReference type="InterPro" id="IPR008189">
    <property type="entry name" value="rRNA_ssu_MeTfrase_I"/>
</dbReference>
<dbReference type="Gene3D" id="3.30.950.10">
    <property type="entry name" value="Methyltransferase, Cobalt-precorrin-4 Transmethylase, Domain 2"/>
    <property type="match status" value="1"/>
</dbReference>
<dbReference type="InterPro" id="IPR014776">
    <property type="entry name" value="4pyrrole_Mease_sub2"/>
</dbReference>
<evidence type="ECO:0000256" key="4">
    <source>
        <dbReference type="ARBA" id="ARBA00022679"/>
    </source>
</evidence>
<comment type="caution">
    <text evidence="8">The sequence shown here is derived from an EMBL/GenBank/DDBJ whole genome shotgun (WGS) entry which is preliminary data.</text>
</comment>
<dbReference type="Proteomes" id="UP000824202">
    <property type="component" value="Unassembled WGS sequence"/>
</dbReference>
<keyword evidence="5" id="KW-0949">S-adenosyl-L-methionine</keyword>
<dbReference type="GO" id="GO:0008168">
    <property type="term" value="F:methyltransferase activity"/>
    <property type="evidence" value="ECO:0007669"/>
    <property type="project" value="UniProtKB-KW"/>
</dbReference>
<dbReference type="Gene3D" id="3.40.1010.10">
    <property type="entry name" value="Cobalt-precorrin-4 Transmethylase, Domain 1"/>
    <property type="match status" value="1"/>
</dbReference>
<protein>
    <submittedName>
        <fullName evidence="8">SAM-dependent methyltransferase</fullName>
    </submittedName>
</protein>
<evidence type="ECO:0000313" key="9">
    <source>
        <dbReference type="Proteomes" id="UP000824202"/>
    </source>
</evidence>
<organism evidence="8 9">
    <name type="scientific">Candidatus Odoribacter faecigallinarum</name>
    <dbReference type="NCBI Taxonomy" id="2838706"/>
    <lineage>
        <taxon>Bacteria</taxon>
        <taxon>Pseudomonadati</taxon>
        <taxon>Bacteroidota</taxon>
        <taxon>Bacteroidia</taxon>
        <taxon>Bacteroidales</taxon>
        <taxon>Odoribacteraceae</taxon>
        <taxon>Odoribacter</taxon>
    </lineage>
</organism>
<keyword evidence="2" id="KW-0698">rRNA processing</keyword>
<feature type="compositionally biased region" description="Basic residues" evidence="6">
    <location>
        <begin position="252"/>
        <end position="267"/>
    </location>
</feature>
<keyword evidence="3 8" id="KW-0489">Methyltransferase</keyword>
<dbReference type="InterPro" id="IPR000878">
    <property type="entry name" value="4pyrrol_Mease"/>
</dbReference>
<dbReference type="PIRSF" id="PIRSF005917">
    <property type="entry name" value="MTase_YraL"/>
    <property type="match status" value="1"/>
</dbReference>
<dbReference type="EMBL" id="DXFT01000162">
    <property type="protein sequence ID" value="HIX04103.1"/>
    <property type="molecule type" value="Genomic_DNA"/>
</dbReference>
<dbReference type="InterPro" id="IPR014777">
    <property type="entry name" value="4pyrrole_Mease_sub1"/>
</dbReference>
<evidence type="ECO:0000256" key="1">
    <source>
        <dbReference type="ARBA" id="ARBA00022490"/>
    </source>
</evidence>
<evidence type="ECO:0000256" key="2">
    <source>
        <dbReference type="ARBA" id="ARBA00022552"/>
    </source>
</evidence>
<dbReference type="AlphaFoldDB" id="A0A9D2ABX3"/>
<sequence length="267" mass="30058">MGTLFLIPNTLGDTALETVIPSEVLRKIAAINTFASENPNNTRAFLKRITPQRTMDTVTFLEVNEHSTPEDYQACLEALARHDVGIISEAGCPGIADPGAEVVALAHQHNYPVVPLVGPSSILLALIASGFNGQNFSFNGYLPVKPEERARALRNYEKQSLLENRTQIFIETPYRNLKLFEQMLQVLHPETLLSIACDITTPVEYIRTCTIRNWKQQKPDINKRPAIFSIYCKPSSNTFHNKDAHFIQQPHGKSHQQKRKNIGSRRN</sequence>
<keyword evidence="4" id="KW-0808">Transferase</keyword>
<keyword evidence="1" id="KW-0963">Cytoplasm</keyword>
<feature type="domain" description="Tetrapyrrole methylase" evidence="7">
    <location>
        <begin position="12"/>
        <end position="212"/>
    </location>
</feature>
<reference evidence="8" key="1">
    <citation type="journal article" date="2021" name="PeerJ">
        <title>Extensive microbial diversity within the chicken gut microbiome revealed by metagenomics and culture.</title>
        <authorList>
            <person name="Gilroy R."/>
            <person name="Ravi A."/>
            <person name="Getino M."/>
            <person name="Pursley I."/>
            <person name="Horton D.L."/>
            <person name="Alikhan N.F."/>
            <person name="Baker D."/>
            <person name="Gharbi K."/>
            <person name="Hall N."/>
            <person name="Watson M."/>
            <person name="Adriaenssens E.M."/>
            <person name="Foster-Nyarko E."/>
            <person name="Jarju S."/>
            <person name="Secka A."/>
            <person name="Antonio M."/>
            <person name="Oren A."/>
            <person name="Chaudhuri R.R."/>
            <person name="La Ragione R."/>
            <person name="Hildebrand F."/>
            <person name="Pallen M.J."/>
        </authorList>
    </citation>
    <scope>NUCLEOTIDE SEQUENCE</scope>
    <source>
        <strain evidence="8">23274</strain>
    </source>
</reference>
<gene>
    <name evidence="8" type="ORF">H9863_08325</name>
</gene>
<dbReference type="PANTHER" id="PTHR46111:SF2">
    <property type="entry name" value="SAM-DEPENDENT METHYLTRANSFERASE"/>
    <property type="match status" value="1"/>
</dbReference>
<evidence type="ECO:0000256" key="5">
    <source>
        <dbReference type="ARBA" id="ARBA00022691"/>
    </source>
</evidence>
<dbReference type="GO" id="GO:0032259">
    <property type="term" value="P:methylation"/>
    <property type="evidence" value="ECO:0007669"/>
    <property type="project" value="UniProtKB-KW"/>
</dbReference>
<proteinExistence type="predicted"/>
<dbReference type="Pfam" id="PF00590">
    <property type="entry name" value="TP_methylase"/>
    <property type="match status" value="1"/>
</dbReference>
<dbReference type="InterPro" id="IPR035996">
    <property type="entry name" value="4pyrrol_Methylase_sf"/>
</dbReference>
<dbReference type="CDD" id="cd11649">
    <property type="entry name" value="RsmI_like"/>
    <property type="match status" value="1"/>
</dbReference>
<reference evidence="8" key="2">
    <citation type="submission" date="2021-04" db="EMBL/GenBank/DDBJ databases">
        <authorList>
            <person name="Gilroy R."/>
        </authorList>
    </citation>
    <scope>NUCLEOTIDE SEQUENCE</scope>
    <source>
        <strain evidence="8">23274</strain>
    </source>
</reference>
<dbReference type="SUPFAM" id="SSF53790">
    <property type="entry name" value="Tetrapyrrole methylase"/>
    <property type="match status" value="1"/>
</dbReference>
<name>A0A9D2ABX3_9BACT</name>
<evidence type="ECO:0000256" key="6">
    <source>
        <dbReference type="SAM" id="MobiDB-lite"/>
    </source>
</evidence>
<dbReference type="PANTHER" id="PTHR46111">
    <property type="entry name" value="RIBOSOMAL RNA SMALL SUBUNIT METHYLTRANSFERASE I"/>
    <property type="match status" value="1"/>
</dbReference>
<feature type="region of interest" description="Disordered" evidence="6">
    <location>
        <begin position="245"/>
        <end position="267"/>
    </location>
</feature>
<dbReference type="GO" id="GO:0006364">
    <property type="term" value="P:rRNA processing"/>
    <property type="evidence" value="ECO:0007669"/>
    <property type="project" value="UniProtKB-KW"/>
</dbReference>
<accession>A0A9D2ABX3</accession>
<evidence type="ECO:0000313" key="8">
    <source>
        <dbReference type="EMBL" id="HIX04103.1"/>
    </source>
</evidence>
<evidence type="ECO:0000256" key="3">
    <source>
        <dbReference type="ARBA" id="ARBA00022603"/>
    </source>
</evidence>